<dbReference type="EMBL" id="CAJOAY010015869">
    <property type="protein sequence ID" value="CAF4294400.1"/>
    <property type="molecule type" value="Genomic_DNA"/>
</dbReference>
<feature type="compositionally biased region" description="Basic and acidic residues" evidence="1">
    <location>
        <begin position="1"/>
        <end position="13"/>
    </location>
</feature>
<evidence type="ECO:0000256" key="1">
    <source>
        <dbReference type="SAM" id="MobiDB-lite"/>
    </source>
</evidence>
<gene>
    <name evidence="2" type="ORF">OKA104_LOCUS45875</name>
</gene>
<evidence type="ECO:0000313" key="2">
    <source>
        <dbReference type="EMBL" id="CAF4294400.1"/>
    </source>
</evidence>
<comment type="caution">
    <text evidence="2">The sequence shown here is derived from an EMBL/GenBank/DDBJ whole genome shotgun (WGS) entry which is preliminary data.</text>
</comment>
<reference evidence="2" key="1">
    <citation type="submission" date="2021-02" db="EMBL/GenBank/DDBJ databases">
        <authorList>
            <person name="Nowell W R."/>
        </authorList>
    </citation>
    <scope>NUCLEOTIDE SEQUENCE</scope>
</reference>
<feature type="region of interest" description="Disordered" evidence="1">
    <location>
        <begin position="1"/>
        <end position="35"/>
    </location>
</feature>
<evidence type="ECO:0000313" key="3">
    <source>
        <dbReference type="Proteomes" id="UP000663881"/>
    </source>
</evidence>
<sequence length="35" mass="3369">GRSDGIGRSHGEPGRGSYGGAEAPTSPSEANLGLA</sequence>
<dbReference type="Proteomes" id="UP000663881">
    <property type="component" value="Unassembled WGS sequence"/>
</dbReference>
<organism evidence="2 3">
    <name type="scientific">Adineta steineri</name>
    <dbReference type="NCBI Taxonomy" id="433720"/>
    <lineage>
        <taxon>Eukaryota</taxon>
        <taxon>Metazoa</taxon>
        <taxon>Spiralia</taxon>
        <taxon>Gnathifera</taxon>
        <taxon>Rotifera</taxon>
        <taxon>Eurotatoria</taxon>
        <taxon>Bdelloidea</taxon>
        <taxon>Adinetida</taxon>
        <taxon>Adinetidae</taxon>
        <taxon>Adineta</taxon>
    </lineage>
</organism>
<accession>A0A820HJQ1</accession>
<dbReference type="AlphaFoldDB" id="A0A820HJQ1"/>
<feature type="non-terminal residue" evidence="2">
    <location>
        <position position="1"/>
    </location>
</feature>
<name>A0A820HJQ1_9BILA</name>
<proteinExistence type="predicted"/>
<protein>
    <submittedName>
        <fullName evidence="2">Uncharacterized protein</fullName>
    </submittedName>
</protein>